<comment type="cofactor">
    <cofactor evidence="1">
        <name>Mn(2+)</name>
        <dbReference type="ChEBI" id="CHEBI:29035"/>
    </cofactor>
</comment>
<evidence type="ECO:0000259" key="13">
    <source>
        <dbReference type="PROSITE" id="PS51746"/>
    </source>
</evidence>
<dbReference type="AlphaFoldDB" id="A0AAX6GSA2"/>
<comment type="catalytic activity">
    <reaction evidence="10">
        <text>O-phospho-L-seryl-[protein] + H2O = L-seryl-[protein] + phosphate</text>
        <dbReference type="Rhea" id="RHEA:20629"/>
        <dbReference type="Rhea" id="RHEA-COMP:9863"/>
        <dbReference type="Rhea" id="RHEA-COMP:11604"/>
        <dbReference type="ChEBI" id="CHEBI:15377"/>
        <dbReference type="ChEBI" id="CHEBI:29999"/>
        <dbReference type="ChEBI" id="CHEBI:43474"/>
        <dbReference type="ChEBI" id="CHEBI:83421"/>
        <dbReference type="EC" id="3.1.3.16"/>
    </reaction>
</comment>
<dbReference type="SMART" id="SM00332">
    <property type="entry name" value="PP2Cc"/>
    <property type="match status" value="1"/>
</dbReference>
<evidence type="ECO:0000256" key="7">
    <source>
        <dbReference type="ARBA" id="ARBA00022842"/>
    </source>
</evidence>
<dbReference type="GO" id="GO:0004722">
    <property type="term" value="F:protein serine/threonine phosphatase activity"/>
    <property type="evidence" value="ECO:0007669"/>
    <property type="project" value="UniProtKB-EC"/>
</dbReference>
<dbReference type="EMBL" id="JANAVB010044620">
    <property type="protein sequence ID" value="KAJ6791125.1"/>
    <property type="molecule type" value="Genomic_DNA"/>
</dbReference>
<dbReference type="PROSITE" id="PS51746">
    <property type="entry name" value="PPM_2"/>
    <property type="match status" value="1"/>
</dbReference>
<evidence type="ECO:0000313" key="15">
    <source>
        <dbReference type="EMBL" id="KAJ6831412.1"/>
    </source>
</evidence>
<comment type="caution">
    <text evidence="15">The sequence shown here is derived from an EMBL/GenBank/DDBJ whole genome shotgun (WGS) entry which is preliminary data.</text>
</comment>
<comment type="cofactor">
    <cofactor evidence="2">
        <name>Mg(2+)</name>
        <dbReference type="ChEBI" id="CHEBI:18420"/>
    </cofactor>
</comment>
<evidence type="ECO:0000313" key="14">
    <source>
        <dbReference type="EMBL" id="KAJ6791125.1"/>
    </source>
</evidence>
<feature type="domain" description="PPM-type phosphatase" evidence="13">
    <location>
        <begin position="50"/>
        <end position="303"/>
    </location>
</feature>
<comment type="similarity">
    <text evidence="3 12">Belongs to the PP2C family.</text>
</comment>
<comment type="catalytic activity">
    <reaction evidence="11">
        <text>O-phospho-L-threonyl-[protein] + H2O = L-threonyl-[protein] + phosphate</text>
        <dbReference type="Rhea" id="RHEA:47004"/>
        <dbReference type="Rhea" id="RHEA-COMP:11060"/>
        <dbReference type="Rhea" id="RHEA-COMP:11605"/>
        <dbReference type="ChEBI" id="CHEBI:15377"/>
        <dbReference type="ChEBI" id="CHEBI:30013"/>
        <dbReference type="ChEBI" id="CHEBI:43474"/>
        <dbReference type="ChEBI" id="CHEBI:61977"/>
        <dbReference type="EC" id="3.1.3.16"/>
    </reaction>
</comment>
<gene>
    <name evidence="14" type="ORF">M6B38_245645</name>
    <name evidence="15" type="ORF">M6B38_348770</name>
</gene>
<dbReference type="CDD" id="cd00143">
    <property type="entry name" value="PP2Cc"/>
    <property type="match status" value="1"/>
</dbReference>
<dbReference type="Gene3D" id="3.60.40.10">
    <property type="entry name" value="PPM-type phosphatase domain"/>
    <property type="match status" value="1"/>
</dbReference>
<dbReference type="EMBL" id="JANAVB010016799">
    <property type="protein sequence ID" value="KAJ6831412.1"/>
    <property type="molecule type" value="Genomic_DNA"/>
</dbReference>
<evidence type="ECO:0000256" key="9">
    <source>
        <dbReference type="ARBA" id="ARBA00023211"/>
    </source>
</evidence>
<keyword evidence="9" id="KW-0464">Manganese</keyword>
<evidence type="ECO:0000256" key="11">
    <source>
        <dbReference type="ARBA" id="ARBA00048336"/>
    </source>
</evidence>
<keyword evidence="5" id="KW-0479">Metal-binding</keyword>
<reference evidence="15" key="1">
    <citation type="journal article" date="2023" name="GigaByte">
        <title>Genome assembly of the bearded iris, Iris pallida Lam.</title>
        <authorList>
            <person name="Bruccoleri R.E."/>
            <person name="Oakeley E.J."/>
            <person name="Faust A.M.E."/>
            <person name="Altorfer M."/>
            <person name="Dessus-Babus S."/>
            <person name="Burckhardt D."/>
            <person name="Oertli M."/>
            <person name="Naumann U."/>
            <person name="Petersen F."/>
            <person name="Wong J."/>
        </authorList>
    </citation>
    <scope>NUCLEOTIDE SEQUENCE</scope>
    <source>
        <strain evidence="15">GSM-AAB239-AS_SAM_17_03QT</strain>
    </source>
</reference>
<keyword evidence="16" id="KW-1185">Reference proteome</keyword>
<dbReference type="InterPro" id="IPR001932">
    <property type="entry name" value="PPM-type_phosphatase-like_dom"/>
</dbReference>
<dbReference type="SUPFAM" id="SSF81606">
    <property type="entry name" value="PP2C-like"/>
    <property type="match status" value="1"/>
</dbReference>
<dbReference type="PANTHER" id="PTHR47992">
    <property type="entry name" value="PROTEIN PHOSPHATASE"/>
    <property type="match status" value="1"/>
</dbReference>
<proteinExistence type="inferred from homology"/>
<sequence>MRIVRTCWRPAAAEEGITGDEGSVRSSGRGGGRADGLLWYKDLGRHAAGEFSFAVVQANGVLEDGSQIESGPLTSDAAGASPSSSWGTFAGVYDGHGGPETARYVTDHLFRNLKKVAAEQQGMSADVIRKAYSATEEGFLSVVKEQWLRKPQIASVGSCCLVGVICNGILYVANAGDSRAVLGRWVKGEIAVTAVQMSTEHNAHIQSVREELRSLHPDDPQIVVLKHKVWRVKGIIQQMIYTAAGGNKRNGDNQIYLKQRERKSWFASPLNSHFVIDFQIYWGCLFEGFRVQPGTSTFKVSFA</sequence>
<evidence type="ECO:0000256" key="5">
    <source>
        <dbReference type="ARBA" id="ARBA00022723"/>
    </source>
</evidence>
<organism evidence="15 16">
    <name type="scientific">Iris pallida</name>
    <name type="common">Sweet iris</name>
    <dbReference type="NCBI Taxonomy" id="29817"/>
    <lineage>
        <taxon>Eukaryota</taxon>
        <taxon>Viridiplantae</taxon>
        <taxon>Streptophyta</taxon>
        <taxon>Embryophyta</taxon>
        <taxon>Tracheophyta</taxon>
        <taxon>Spermatophyta</taxon>
        <taxon>Magnoliopsida</taxon>
        <taxon>Liliopsida</taxon>
        <taxon>Asparagales</taxon>
        <taxon>Iridaceae</taxon>
        <taxon>Iridoideae</taxon>
        <taxon>Irideae</taxon>
        <taxon>Iris</taxon>
    </lineage>
</organism>
<evidence type="ECO:0000313" key="16">
    <source>
        <dbReference type="Proteomes" id="UP001140949"/>
    </source>
</evidence>
<evidence type="ECO:0000256" key="10">
    <source>
        <dbReference type="ARBA" id="ARBA00047761"/>
    </source>
</evidence>
<keyword evidence="8 12" id="KW-0904">Protein phosphatase</keyword>
<protein>
    <recommendedName>
        <fullName evidence="4">protein-serine/threonine phosphatase</fullName>
        <ecNumber evidence="4">3.1.3.16</ecNumber>
    </recommendedName>
</protein>
<evidence type="ECO:0000256" key="3">
    <source>
        <dbReference type="ARBA" id="ARBA00006702"/>
    </source>
</evidence>
<name>A0AAX6GSA2_IRIPA</name>
<evidence type="ECO:0000256" key="4">
    <source>
        <dbReference type="ARBA" id="ARBA00013081"/>
    </source>
</evidence>
<dbReference type="InterPro" id="IPR000222">
    <property type="entry name" value="PP2C_BS"/>
</dbReference>
<dbReference type="InterPro" id="IPR036457">
    <property type="entry name" value="PPM-type-like_dom_sf"/>
</dbReference>
<keyword evidence="6 12" id="KW-0378">Hydrolase</keyword>
<reference evidence="15" key="2">
    <citation type="submission" date="2023-04" db="EMBL/GenBank/DDBJ databases">
        <authorList>
            <person name="Bruccoleri R.E."/>
            <person name="Oakeley E.J."/>
            <person name="Faust A.-M."/>
            <person name="Dessus-Babus S."/>
            <person name="Altorfer M."/>
            <person name="Burckhardt D."/>
            <person name="Oertli M."/>
            <person name="Naumann U."/>
            <person name="Petersen F."/>
            <person name="Wong J."/>
        </authorList>
    </citation>
    <scope>NUCLEOTIDE SEQUENCE</scope>
    <source>
        <strain evidence="15">GSM-AAB239-AS_SAM_17_03QT</strain>
        <tissue evidence="15">Leaf</tissue>
    </source>
</reference>
<evidence type="ECO:0000256" key="8">
    <source>
        <dbReference type="ARBA" id="ARBA00022912"/>
    </source>
</evidence>
<evidence type="ECO:0000256" key="2">
    <source>
        <dbReference type="ARBA" id="ARBA00001946"/>
    </source>
</evidence>
<accession>A0AAX6GSA2</accession>
<dbReference type="Proteomes" id="UP001140949">
    <property type="component" value="Unassembled WGS sequence"/>
</dbReference>
<evidence type="ECO:0000256" key="1">
    <source>
        <dbReference type="ARBA" id="ARBA00001936"/>
    </source>
</evidence>
<evidence type="ECO:0000256" key="6">
    <source>
        <dbReference type="ARBA" id="ARBA00022801"/>
    </source>
</evidence>
<dbReference type="GO" id="GO:0046872">
    <property type="term" value="F:metal ion binding"/>
    <property type="evidence" value="ECO:0007669"/>
    <property type="project" value="UniProtKB-KW"/>
</dbReference>
<dbReference type="Pfam" id="PF00481">
    <property type="entry name" value="PP2C"/>
    <property type="match status" value="1"/>
</dbReference>
<keyword evidence="7" id="KW-0460">Magnesium</keyword>
<dbReference type="InterPro" id="IPR015655">
    <property type="entry name" value="PP2C"/>
</dbReference>
<evidence type="ECO:0000256" key="12">
    <source>
        <dbReference type="RuleBase" id="RU003465"/>
    </source>
</evidence>
<dbReference type="PROSITE" id="PS01032">
    <property type="entry name" value="PPM_1"/>
    <property type="match status" value="1"/>
</dbReference>
<dbReference type="EC" id="3.1.3.16" evidence="4"/>